<dbReference type="AlphaFoldDB" id="A0A0E9PQH0"/>
<reference evidence="1" key="2">
    <citation type="journal article" date="2015" name="Fish Shellfish Immunol.">
        <title>Early steps in the European eel (Anguilla anguilla)-Vibrio vulnificus interaction in the gills: Role of the RtxA13 toxin.</title>
        <authorList>
            <person name="Callol A."/>
            <person name="Pajuelo D."/>
            <person name="Ebbesson L."/>
            <person name="Teles M."/>
            <person name="MacKenzie S."/>
            <person name="Amaro C."/>
        </authorList>
    </citation>
    <scope>NUCLEOTIDE SEQUENCE</scope>
</reference>
<name>A0A0E9PQH0_ANGAN</name>
<reference evidence="1" key="1">
    <citation type="submission" date="2014-11" db="EMBL/GenBank/DDBJ databases">
        <authorList>
            <person name="Amaro Gonzalez C."/>
        </authorList>
    </citation>
    <scope>NUCLEOTIDE SEQUENCE</scope>
</reference>
<dbReference type="EMBL" id="GBXM01102469">
    <property type="protein sequence ID" value="JAH06108.1"/>
    <property type="molecule type" value="Transcribed_RNA"/>
</dbReference>
<accession>A0A0E9PQH0</accession>
<proteinExistence type="predicted"/>
<sequence>MVRPAHRDSGTGHPLQSRNVMKIRRLRKTQVSYPSQKTALKLTLNIRNRDTTICWKPSPCPDKYNIARG</sequence>
<protein>
    <submittedName>
        <fullName evidence="1">Uncharacterized protein</fullName>
    </submittedName>
</protein>
<organism evidence="1">
    <name type="scientific">Anguilla anguilla</name>
    <name type="common">European freshwater eel</name>
    <name type="synonym">Muraena anguilla</name>
    <dbReference type="NCBI Taxonomy" id="7936"/>
    <lineage>
        <taxon>Eukaryota</taxon>
        <taxon>Metazoa</taxon>
        <taxon>Chordata</taxon>
        <taxon>Craniata</taxon>
        <taxon>Vertebrata</taxon>
        <taxon>Euteleostomi</taxon>
        <taxon>Actinopterygii</taxon>
        <taxon>Neopterygii</taxon>
        <taxon>Teleostei</taxon>
        <taxon>Anguilliformes</taxon>
        <taxon>Anguillidae</taxon>
        <taxon>Anguilla</taxon>
    </lineage>
</organism>
<evidence type="ECO:0000313" key="1">
    <source>
        <dbReference type="EMBL" id="JAH06108.1"/>
    </source>
</evidence>